<reference evidence="3 4" key="1">
    <citation type="submission" date="2019-01" db="EMBL/GenBank/DDBJ databases">
        <title>Sequencing of cultivated peanut Arachis hypogaea provides insights into genome evolution and oil improvement.</title>
        <authorList>
            <person name="Chen X."/>
        </authorList>
    </citation>
    <scope>NUCLEOTIDE SEQUENCE [LARGE SCALE GENOMIC DNA]</scope>
    <source>
        <strain evidence="4">cv. Fuhuasheng</strain>
        <tissue evidence="3">Leaves</tissue>
    </source>
</reference>
<dbReference type="GO" id="GO:0005737">
    <property type="term" value="C:cytoplasm"/>
    <property type="evidence" value="ECO:0007669"/>
    <property type="project" value="TreeGrafter"/>
</dbReference>
<dbReference type="Gene3D" id="3.40.50.12660">
    <property type="match status" value="1"/>
</dbReference>
<gene>
    <name evidence="3" type="ORF">Ahy_A10g050823</name>
</gene>
<sequence>MAATPPSIAQQPASMATPTRAINVGAPESSHGSEVAAVSPLPPSTTRLRIWSDNDMGRARCMQCGRPVVVPMQAYNVYILCSGCQGYPQVQPNYPLLNSTPSFINFAPGFSRPYPPPPSPASAYGNKRAVLFGISYAKQDNRIKGAVNDAHCMKYFLIDKLGFPTDSIRMLTDDPEERNPLRIPTMHNMRMAMRWLVEGCRAGDSLVFYYSGHGSRVVDRNMDEVDGYDEAICPVDYEHEGKIIDDEINATIVRPLPRGAKLHALVDTCFSGTVLDLPFMCRMNRKGYYGWEDHRSRRGAYKGTNGGVAVCISACDDDGSAADTSAFSGMESSGALTYSFIQAMQDEAKLTYGRLLNAMRSTIRDAKEGQFGPNYEDYAAMESRLQYAHEPQISSSEKFDIYSKPILM</sequence>
<protein>
    <recommendedName>
        <fullName evidence="2">Peptidase C14 caspase domain-containing protein</fullName>
    </recommendedName>
</protein>
<comment type="similarity">
    <text evidence="1">Belongs to the peptidase C14B family.</text>
</comment>
<evidence type="ECO:0000256" key="1">
    <source>
        <dbReference type="ARBA" id="ARBA00009005"/>
    </source>
</evidence>
<evidence type="ECO:0000313" key="4">
    <source>
        <dbReference type="Proteomes" id="UP000289738"/>
    </source>
</evidence>
<evidence type="ECO:0000259" key="2">
    <source>
        <dbReference type="Pfam" id="PF00656"/>
    </source>
</evidence>
<dbReference type="InterPro" id="IPR029030">
    <property type="entry name" value="Caspase-like_dom_sf"/>
</dbReference>
<dbReference type="PANTHER" id="PTHR48104:SF11">
    <property type="entry name" value="ICE-LIKE PROTEASE (CASPASE) P20 DOMAIN PROTEIN"/>
    <property type="match status" value="1"/>
</dbReference>
<keyword evidence="4" id="KW-1185">Reference proteome</keyword>
<comment type="caution">
    <text evidence="3">The sequence shown here is derived from an EMBL/GenBank/DDBJ whole genome shotgun (WGS) entry which is preliminary data.</text>
</comment>
<proteinExistence type="inferred from homology"/>
<dbReference type="STRING" id="3818.A0A445BAL6"/>
<dbReference type="Pfam" id="PF00656">
    <property type="entry name" value="Peptidase_C14"/>
    <property type="match status" value="1"/>
</dbReference>
<dbReference type="GO" id="GO:0004197">
    <property type="term" value="F:cysteine-type endopeptidase activity"/>
    <property type="evidence" value="ECO:0007669"/>
    <property type="project" value="InterPro"/>
</dbReference>
<feature type="domain" description="Peptidase C14 caspase" evidence="2">
    <location>
        <begin position="127"/>
        <end position="395"/>
    </location>
</feature>
<accession>A0A445BAL6</accession>
<organism evidence="3 4">
    <name type="scientific">Arachis hypogaea</name>
    <name type="common">Peanut</name>
    <dbReference type="NCBI Taxonomy" id="3818"/>
    <lineage>
        <taxon>Eukaryota</taxon>
        <taxon>Viridiplantae</taxon>
        <taxon>Streptophyta</taxon>
        <taxon>Embryophyta</taxon>
        <taxon>Tracheophyta</taxon>
        <taxon>Spermatophyta</taxon>
        <taxon>Magnoliopsida</taxon>
        <taxon>eudicotyledons</taxon>
        <taxon>Gunneridae</taxon>
        <taxon>Pentapetalae</taxon>
        <taxon>rosids</taxon>
        <taxon>fabids</taxon>
        <taxon>Fabales</taxon>
        <taxon>Fabaceae</taxon>
        <taxon>Papilionoideae</taxon>
        <taxon>50 kb inversion clade</taxon>
        <taxon>dalbergioids sensu lato</taxon>
        <taxon>Dalbergieae</taxon>
        <taxon>Pterocarpus clade</taxon>
        <taxon>Arachis</taxon>
    </lineage>
</organism>
<dbReference type="GO" id="GO:0006508">
    <property type="term" value="P:proteolysis"/>
    <property type="evidence" value="ECO:0007669"/>
    <property type="project" value="InterPro"/>
</dbReference>
<name>A0A445BAL6_ARAHY</name>
<dbReference type="PANTHER" id="PTHR48104">
    <property type="entry name" value="METACASPASE-4"/>
    <property type="match status" value="1"/>
</dbReference>
<dbReference type="AlphaFoldDB" id="A0A445BAL6"/>
<dbReference type="EMBL" id="SDMP01000010">
    <property type="protein sequence ID" value="RYR35696.1"/>
    <property type="molecule type" value="Genomic_DNA"/>
</dbReference>
<dbReference type="InterPro" id="IPR011600">
    <property type="entry name" value="Pept_C14_caspase"/>
</dbReference>
<evidence type="ECO:0000313" key="3">
    <source>
        <dbReference type="EMBL" id="RYR35696.1"/>
    </source>
</evidence>
<dbReference type="InterPro" id="IPR050452">
    <property type="entry name" value="Metacaspase"/>
</dbReference>
<dbReference type="SUPFAM" id="SSF52129">
    <property type="entry name" value="Caspase-like"/>
    <property type="match status" value="1"/>
</dbReference>
<dbReference type="Proteomes" id="UP000289738">
    <property type="component" value="Chromosome A10"/>
</dbReference>